<name>I0YLT7_COCSC</name>
<evidence type="ECO:0000313" key="2">
    <source>
        <dbReference type="EMBL" id="EIE19356.1"/>
    </source>
</evidence>
<dbReference type="RefSeq" id="XP_005643900.1">
    <property type="nucleotide sequence ID" value="XM_005643843.1"/>
</dbReference>
<comment type="caution">
    <text evidence="2">The sequence shown here is derived from an EMBL/GenBank/DDBJ whole genome shotgun (WGS) entry which is preliminary data.</text>
</comment>
<protein>
    <submittedName>
        <fullName evidence="2">Uncharacterized protein</fullName>
    </submittedName>
</protein>
<accession>I0YLT7</accession>
<dbReference type="Proteomes" id="UP000007264">
    <property type="component" value="Unassembled WGS sequence"/>
</dbReference>
<proteinExistence type="predicted"/>
<sequence>MISTGAWVEEQKRRVLYWYNNRSGGSHGEAAWENGDSWGSAGVRKSPPGKATPPRPSSATLADMPRTGSASATKSMGRIAQCQLFMQQLRDIHMLAATE</sequence>
<dbReference type="EMBL" id="AGSI01000019">
    <property type="protein sequence ID" value="EIE19356.1"/>
    <property type="molecule type" value="Genomic_DNA"/>
</dbReference>
<organism evidence="2 3">
    <name type="scientific">Coccomyxa subellipsoidea (strain C-169)</name>
    <name type="common">Green microalga</name>
    <dbReference type="NCBI Taxonomy" id="574566"/>
    <lineage>
        <taxon>Eukaryota</taxon>
        <taxon>Viridiplantae</taxon>
        <taxon>Chlorophyta</taxon>
        <taxon>core chlorophytes</taxon>
        <taxon>Trebouxiophyceae</taxon>
        <taxon>Trebouxiophyceae incertae sedis</taxon>
        <taxon>Coccomyxaceae</taxon>
        <taxon>Coccomyxa</taxon>
        <taxon>Coccomyxa subellipsoidea</taxon>
    </lineage>
</organism>
<reference evidence="2 3" key="1">
    <citation type="journal article" date="2012" name="Genome Biol.">
        <title>The genome of the polar eukaryotic microalga coccomyxa subellipsoidea reveals traits of cold adaptation.</title>
        <authorList>
            <person name="Blanc G."/>
            <person name="Agarkova I."/>
            <person name="Grimwood J."/>
            <person name="Kuo A."/>
            <person name="Brueggeman A."/>
            <person name="Dunigan D."/>
            <person name="Gurnon J."/>
            <person name="Ladunga I."/>
            <person name="Lindquist E."/>
            <person name="Lucas S."/>
            <person name="Pangilinan J."/>
            <person name="Proschold T."/>
            <person name="Salamov A."/>
            <person name="Schmutz J."/>
            <person name="Weeks D."/>
            <person name="Yamada T."/>
            <person name="Claverie J.M."/>
            <person name="Grigoriev I."/>
            <person name="Van Etten J."/>
            <person name="Lomsadze A."/>
            <person name="Borodovsky M."/>
        </authorList>
    </citation>
    <scope>NUCLEOTIDE SEQUENCE [LARGE SCALE GENOMIC DNA]</scope>
    <source>
        <strain evidence="2 3">C-169</strain>
    </source>
</reference>
<dbReference type="AlphaFoldDB" id="I0YLT7"/>
<evidence type="ECO:0000313" key="3">
    <source>
        <dbReference type="Proteomes" id="UP000007264"/>
    </source>
</evidence>
<feature type="region of interest" description="Disordered" evidence="1">
    <location>
        <begin position="24"/>
        <end position="75"/>
    </location>
</feature>
<keyword evidence="3" id="KW-1185">Reference proteome</keyword>
<dbReference type="GeneID" id="17037296"/>
<dbReference type="KEGG" id="csl:COCSUDRAFT_58648"/>
<gene>
    <name evidence="2" type="ORF">COCSUDRAFT_58648</name>
</gene>
<evidence type="ECO:0000256" key="1">
    <source>
        <dbReference type="SAM" id="MobiDB-lite"/>
    </source>
</evidence>